<evidence type="ECO:0000259" key="3">
    <source>
        <dbReference type="Pfam" id="PF00920"/>
    </source>
</evidence>
<accession>A0A1X6ZPT3</accession>
<dbReference type="PROSITE" id="PS00886">
    <property type="entry name" value="ILVD_EDD_1"/>
    <property type="match status" value="1"/>
</dbReference>
<dbReference type="InterPro" id="IPR050165">
    <property type="entry name" value="DHAD_IlvD/Edd"/>
</dbReference>
<gene>
    <name evidence="5" type="primary">ilvD_1</name>
    <name evidence="5" type="ORF">PSM7751_02895</name>
</gene>
<dbReference type="GO" id="GO:0004160">
    <property type="term" value="F:dihydroxy-acid dehydratase activity"/>
    <property type="evidence" value="ECO:0007669"/>
    <property type="project" value="UniProtKB-EC"/>
</dbReference>
<dbReference type="InterPro" id="IPR020558">
    <property type="entry name" value="DiOHA_6PGluconate_deHydtase_CS"/>
</dbReference>
<evidence type="ECO:0000259" key="4">
    <source>
        <dbReference type="Pfam" id="PF24877"/>
    </source>
</evidence>
<keyword evidence="2 5" id="KW-0456">Lyase</keyword>
<dbReference type="PANTHER" id="PTHR21000">
    <property type="entry name" value="DIHYDROXY-ACID DEHYDRATASE DAD"/>
    <property type="match status" value="1"/>
</dbReference>
<dbReference type="Gene3D" id="3.50.30.80">
    <property type="entry name" value="IlvD/EDD C-terminal domain-like"/>
    <property type="match status" value="1"/>
</dbReference>
<protein>
    <submittedName>
        <fullName evidence="5">Dihydroxy-acid dehydratase</fullName>
        <ecNumber evidence="5">4.2.1.9</ecNumber>
    </submittedName>
</protein>
<dbReference type="InterPro" id="IPR000581">
    <property type="entry name" value="ILV_EDD_N"/>
</dbReference>
<dbReference type="InterPro" id="IPR042096">
    <property type="entry name" value="Dihydro-acid_dehy_C"/>
</dbReference>
<dbReference type="EC" id="4.2.1.9" evidence="5"/>
<comment type="similarity">
    <text evidence="1">Belongs to the IlvD/Edd family.</text>
</comment>
<dbReference type="GO" id="GO:0009082">
    <property type="term" value="P:branched-chain amino acid biosynthetic process"/>
    <property type="evidence" value="ECO:0007669"/>
    <property type="project" value="TreeGrafter"/>
</dbReference>
<organism evidence="5 6">
    <name type="scientific">Pseudooceanicola marinus</name>
    <dbReference type="NCBI Taxonomy" id="396013"/>
    <lineage>
        <taxon>Bacteria</taxon>
        <taxon>Pseudomonadati</taxon>
        <taxon>Pseudomonadota</taxon>
        <taxon>Alphaproteobacteria</taxon>
        <taxon>Rhodobacterales</taxon>
        <taxon>Paracoccaceae</taxon>
        <taxon>Pseudooceanicola</taxon>
    </lineage>
</organism>
<dbReference type="PANTHER" id="PTHR21000:SF5">
    <property type="entry name" value="DIHYDROXY-ACID DEHYDRATASE, MITOCHONDRIAL"/>
    <property type="match status" value="1"/>
</dbReference>
<proteinExistence type="inferred from homology"/>
<dbReference type="RefSeq" id="WP_085888914.1">
    <property type="nucleotide sequence ID" value="NZ_FWFN01000005.1"/>
</dbReference>
<evidence type="ECO:0000313" key="6">
    <source>
        <dbReference type="Proteomes" id="UP000193963"/>
    </source>
</evidence>
<feature type="domain" description="Dihydroxy-acid/6-phosphogluconate dehydratase C-terminal" evidence="4">
    <location>
        <begin position="368"/>
        <end position="559"/>
    </location>
</feature>
<reference evidence="5 6" key="1">
    <citation type="submission" date="2017-03" db="EMBL/GenBank/DDBJ databases">
        <authorList>
            <person name="Afonso C.L."/>
            <person name="Miller P.J."/>
            <person name="Scott M.A."/>
            <person name="Spackman E."/>
            <person name="Goraichik I."/>
            <person name="Dimitrov K.M."/>
            <person name="Suarez D.L."/>
            <person name="Swayne D.E."/>
        </authorList>
    </citation>
    <scope>NUCLEOTIDE SEQUENCE [LARGE SCALE GENOMIC DNA]</scope>
    <source>
        <strain evidence="5 6">CECT 7751</strain>
    </source>
</reference>
<dbReference type="InterPro" id="IPR037237">
    <property type="entry name" value="IlvD/EDD_N"/>
</dbReference>
<dbReference type="InterPro" id="IPR056740">
    <property type="entry name" value="ILV_EDD_C"/>
</dbReference>
<evidence type="ECO:0000313" key="5">
    <source>
        <dbReference type="EMBL" id="SLN57592.1"/>
    </source>
</evidence>
<dbReference type="AlphaFoldDB" id="A0A1X6ZPT3"/>
<feature type="domain" description="Dihydroxy-acid/6-phosphogluconate dehydratase N-terminal" evidence="3">
    <location>
        <begin position="42"/>
        <end position="357"/>
    </location>
</feature>
<name>A0A1X6ZPT3_9RHOB</name>
<dbReference type="SUPFAM" id="SSF143975">
    <property type="entry name" value="IlvD/EDD N-terminal domain-like"/>
    <property type="match status" value="1"/>
</dbReference>
<evidence type="ECO:0000256" key="2">
    <source>
        <dbReference type="ARBA" id="ARBA00023239"/>
    </source>
</evidence>
<sequence length="566" mass="59639">MATKDGRNTRPLRSNYEIGSSFWAVRRAQWRAMGLTDEDMEKPKIAVINTSSELAICFNHLDHVAAVVKQAIRDAGGLPFEVRTAAPSDFIHSAGNAGKYILPSRDLITNDIEVQVEGAQLDGMVCLASCDKTAPGQLMAAARLNIPTIFAICGYQGSGHMGEEHVDIEEVFLGAGHHAMGAITLDRLKEMSEKAITSSGVCSGMGTANSMHTVCEALGMTLPGHAPVRAAGGGMLDNAAEAGKRIVDMVWEDLRPRQILTEAAFENAVRSVFAVSGSINTIKHLQAVATEADTDIDVYGMYERLMDSSPVLVAVRPNGDSSIEEFDDGGGARAILKNLGALTRTEAMTVAGKTLGETLDGWQPPTDTVKTAEAPLSDKPAIVLVRGNLAPDTGIIKLGLRYDRKLKVTGPAVCFDNPIDAIEGLKAGKVTAGDVLVLRGLGVRGGPGMGMASRVVFAIEGAGLGEDVAVVTDGQLSGLVNKGLVVGEVTPEAHGGGPLGLVRDGDQITIDVLARRVDVDMDDAEMETRRSALPPVGHSGQRGWLSIYEGEVEPLSRGAVLIPPRG</sequence>
<dbReference type="OrthoDB" id="7793094at2"/>
<evidence type="ECO:0000256" key="1">
    <source>
        <dbReference type="ARBA" id="ARBA00006486"/>
    </source>
</evidence>
<keyword evidence="6" id="KW-1185">Reference proteome</keyword>
<dbReference type="Pfam" id="PF24877">
    <property type="entry name" value="ILV_EDD_C"/>
    <property type="match status" value="1"/>
</dbReference>
<dbReference type="EMBL" id="FWFN01000005">
    <property type="protein sequence ID" value="SLN57592.1"/>
    <property type="molecule type" value="Genomic_DNA"/>
</dbReference>
<dbReference type="Pfam" id="PF00920">
    <property type="entry name" value="ILVD_EDD_N"/>
    <property type="match status" value="1"/>
</dbReference>
<dbReference type="Proteomes" id="UP000193963">
    <property type="component" value="Unassembled WGS sequence"/>
</dbReference>
<dbReference type="SUPFAM" id="SSF52016">
    <property type="entry name" value="LeuD/IlvD-like"/>
    <property type="match status" value="1"/>
</dbReference>